<sequence>MLRKSYRRRRRRRPPVGLVGVETSSLGNMAPLAAQKVAPVPEVEEHGDGIKAVLLGPPGSGKGTQAPILKKKYCVCHLRLETCCVLKLNLGQYWE</sequence>
<dbReference type="Proteomes" id="UP001162162">
    <property type="component" value="Unassembled WGS sequence"/>
</dbReference>
<dbReference type="AlphaFoldDB" id="A0AAV8XHH3"/>
<dbReference type="Gene3D" id="3.40.50.300">
    <property type="entry name" value="P-loop containing nucleotide triphosphate hydrolases"/>
    <property type="match status" value="1"/>
</dbReference>
<accession>A0AAV8XHH3</accession>
<protein>
    <recommendedName>
        <fullName evidence="3">Adenylate kinase</fullName>
    </recommendedName>
</protein>
<evidence type="ECO:0000313" key="2">
    <source>
        <dbReference type="Proteomes" id="UP001162162"/>
    </source>
</evidence>
<dbReference type="EMBL" id="JAPWTK010000583">
    <property type="protein sequence ID" value="KAJ8938116.1"/>
    <property type="molecule type" value="Genomic_DNA"/>
</dbReference>
<name>A0AAV8XHH3_9CUCU</name>
<dbReference type="SUPFAM" id="SSF52540">
    <property type="entry name" value="P-loop containing nucleoside triphosphate hydrolases"/>
    <property type="match status" value="1"/>
</dbReference>
<evidence type="ECO:0000313" key="1">
    <source>
        <dbReference type="EMBL" id="KAJ8938116.1"/>
    </source>
</evidence>
<reference evidence="1" key="1">
    <citation type="journal article" date="2023" name="Insect Mol. Biol.">
        <title>Genome sequencing provides insights into the evolution of gene families encoding plant cell wall-degrading enzymes in longhorned beetles.</title>
        <authorList>
            <person name="Shin N.R."/>
            <person name="Okamura Y."/>
            <person name="Kirsch R."/>
            <person name="Pauchet Y."/>
        </authorList>
    </citation>
    <scope>NUCLEOTIDE SEQUENCE</scope>
    <source>
        <strain evidence="1">AMC_N1</strain>
    </source>
</reference>
<dbReference type="Pfam" id="PF00406">
    <property type="entry name" value="ADK"/>
    <property type="match status" value="1"/>
</dbReference>
<evidence type="ECO:0008006" key="3">
    <source>
        <dbReference type="Google" id="ProtNLM"/>
    </source>
</evidence>
<comment type="caution">
    <text evidence="1">The sequence shown here is derived from an EMBL/GenBank/DDBJ whole genome shotgun (WGS) entry which is preliminary data.</text>
</comment>
<organism evidence="1 2">
    <name type="scientific">Aromia moschata</name>
    <dbReference type="NCBI Taxonomy" id="1265417"/>
    <lineage>
        <taxon>Eukaryota</taxon>
        <taxon>Metazoa</taxon>
        <taxon>Ecdysozoa</taxon>
        <taxon>Arthropoda</taxon>
        <taxon>Hexapoda</taxon>
        <taxon>Insecta</taxon>
        <taxon>Pterygota</taxon>
        <taxon>Neoptera</taxon>
        <taxon>Endopterygota</taxon>
        <taxon>Coleoptera</taxon>
        <taxon>Polyphaga</taxon>
        <taxon>Cucujiformia</taxon>
        <taxon>Chrysomeloidea</taxon>
        <taxon>Cerambycidae</taxon>
        <taxon>Cerambycinae</taxon>
        <taxon>Callichromatini</taxon>
        <taxon>Aromia</taxon>
    </lineage>
</organism>
<dbReference type="InterPro" id="IPR027417">
    <property type="entry name" value="P-loop_NTPase"/>
</dbReference>
<proteinExistence type="predicted"/>
<keyword evidence="2" id="KW-1185">Reference proteome</keyword>
<gene>
    <name evidence="1" type="ORF">NQ318_005915</name>
</gene>